<organism evidence="1">
    <name type="scientific">Salmonella newport</name>
    <dbReference type="NCBI Taxonomy" id="108619"/>
    <lineage>
        <taxon>Bacteria</taxon>
        <taxon>Pseudomonadati</taxon>
        <taxon>Pseudomonadota</taxon>
        <taxon>Gammaproteobacteria</taxon>
        <taxon>Enterobacterales</taxon>
        <taxon>Enterobacteriaceae</taxon>
        <taxon>Salmonella</taxon>
    </lineage>
</organism>
<comment type="caution">
    <text evidence="1">The sequence shown here is derived from an EMBL/GenBank/DDBJ whole genome shotgun (WGS) entry which is preliminary data.</text>
</comment>
<evidence type="ECO:0000313" key="1">
    <source>
        <dbReference type="EMBL" id="EDG8728101.1"/>
    </source>
</evidence>
<reference evidence="2" key="2">
    <citation type="submission" date="2018-07" db="EMBL/GenBank/DDBJ databases">
        <authorList>
            <consortium name="NCBI Pathogen Detection Project"/>
        </authorList>
    </citation>
    <scope>NUCLEOTIDE SEQUENCE</scope>
    <source>
        <strain evidence="2">10-7672</strain>
    </source>
</reference>
<dbReference type="RefSeq" id="WP_000033762.1">
    <property type="nucleotide sequence ID" value="NZ_QDMC01000006.1"/>
</dbReference>
<dbReference type="EMBL" id="DAARDN010000003">
    <property type="protein sequence ID" value="HAE1978406.1"/>
    <property type="molecule type" value="Genomic_DNA"/>
</dbReference>
<gene>
    <name evidence="1" type="ORF">B9156_13460</name>
    <name evidence="2" type="ORF">G3V47_001020</name>
</gene>
<accession>A0A3V9X4K9</accession>
<proteinExistence type="predicted"/>
<evidence type="ECO:0000313" key="2">
    <source>
        <dbReference type="EMBL" id="HAE1978406.1"/>
    </source>
</evidence>
<reference evidence="2" key="1">
    <citation type="journal article" date="2018" name="Genome Biol.">
        <title>SKESA: strategic k-mer extension for scrupulous assemblies.</title>
        <authorList>
            <person name="Souvorov A."/>
            <person name="Agarwala R."/>
            <person name="Lipman D.J."/>
        </authorList>
    </citation>
    <scope>NUCLEOTIDE SEQUENCE</scope>
    <source>
        <strain evidence="2">10-7672</strain>
    </source>
</reference>
<protein>
    <submittedName>
        <fullName evidence="1">Uncharacterized protein</fullName>
    </submittedName>
</protein>
<accession>A0A3V7UF59</accession>
<name>A0A3V9X4K9_SALNE</name>
<sequence>MSKHNEKNIWKRNGLAPLEYCSISRAAKILDCEIDDIFHWCYTGKINLCLNFQKIYYFYIPFLKSDGNILEQVETLNLEALPSADGIPYIFSDKFKSGYFYIPEKFHLVETEEHYLVQTYLNGIWPVDGNILSAINTGLMDSIELSLFSEENPEFKSEGERFQLISPILINNQFSGKLKNCVEGDIKYLQYLCEHAPDINDKHYQLQITGYYIEYINKHALSGTHMPVMSKDKDTRTLTSYQTTETPKVRTTAKQSTYIASLMNALGVTEEMMRFSSIAQIKDHLSRKAGHEMELPEITDDTLDDWLQRAGKR</sequence>
<dbReference type="AlphaFoldDB" id="A0A3V9X4K9"/>
<reference evidence="1" key="3">
    <citation type="submission" date="2018-07" db="EMBL/GenBank/DDBJ databases">
        <authorList>
            <consortium name="PulseNet: The National Subtyping Network for Foodborne Disease Surveillance"/>
            <person name="Tarr C.L."/>
            <person name="Trees E."/>
            <person name="Katz L.S."/>
            <person name="Carleton-Romer H.A."/>
            <person name="Stroika S."/>
            <person name="Kucerova Z."/>
            <person name="Roache K.F."/>
            <person name="Sabol A.L."/>
            <person name="Besser J."/>
            <person name="Gerner-Smidt P."/>
        </authorList>
    </citation>
    <scope>NUCLEOTIDE SEQUENCE</scope>
    <source>
        <strain evidence="1">PNUSAS011113</strain>
    </source>
</reference>
<dbReference type="EMBL" id="AAMFPO010000007">
    <property type="protein sequence ID" value="EDG8728101.1"/>
    <property type="molecule type" value="Genomic_DNA"/>
</dbReference>